<dbReference type="SUPFAM" id="SSF48208">
    <property type="entry name" value="Six-hairpin glycosidases"/>
    <property type="match status" value="1"/>
</dbReference>
<evidence type="ECO:0000313" key="3">
    <source>
        <dbReference type="Proteomes" id="UP000185669"/>
    </source>
</evidence>
<proteinExistence type="predicted"/>
<dbReference type="OrthoDB" id="9798687at2"/>
<name>A0A1N6ZWX7_9FIRM</name>
<sequence length="894" mass="104099">MNFDKLENSYDLQLSDWGPYTKKYLGISHIADPKKGIRFDLSVFPGYYRRKVKIPNVRWESDYHPWEAASDLRYYSNRHQLEWKDQLYCDISYSEIDSQSRLIRCNCVNQTDSIQNIVLHLMGYINYPDRESYKLDAEVDFVWINALDYNELKYSSPEPQDNLMPDGLLRGEVQDAEFVDGTGLGRNFGKDLGDRANYNFKLEKDIEDAVLIIRYKNESEQILTLNLEGIIEKEIEFSPANNVEIKNIQLKNLTKGEHKIKLISTGGAEIKIDGFLITTLEDRNSINFIPQKNNVVPENIEKVTNNSLLIKYENINQYYGLKWSYEDFEIREFETNNLDTFMKETVHDHVSKKLVDDESEKTKSHYTNVFLRPITIEANSNQIIYGMVCNGSRQEVEKYLKNFKSDKKNMDQIYNKAQKKIFNFDHKAEGEKYKFSQQKMAATTLTNIVYPTYIRKGYIKHYPPGRWWDSLYTWDSGFIGLGLTELDAEKAVECLNTYLTDPGDQHSAFIHHGSPVPVQFYLFLELWNRLRSKKFLQYFYPRLKQYHQFLAGRWGSSTTRKLKSNLLKTWDYFYNSGGWDDYPAQVYVHEQNLEDRVAPVINTAQAIRTAKILKMAAYELGLKADIEEFNQDIDIFTKSLQKHSWDEESGYFSYVIHDQDGKAKKILKDKSGKNYNMGLDGVYPLVAGICNQEQEKKLINKLFSRERMWTEIGISTVDKSAPYYKNDGYWNGSVWMPHQWFIWKTMLDLNRADLAYKIAVTGLELWKKEVDKSYSCFEHFLLQSERGAGWHHFGGLSTPVLSWFAAYFTPGKLTTGFNVWVISQEFNDKNSSLTARLRIFDNNDGVSIIVSLNSGNSYRVTWNGKTIEYQNLKPGLLIIKIPGGLLEGELKVIH</sequence>
<organism evidence="2 3">
    <name type="scientific">Halanaerobium kushneri</name>
    <dbReference type="NCBI Taxonomy" id="56779"/>
    <lineage>
        <taxon>Bacteria</taxon>
        <taxon>Bacillati</taxon>
        <taxon>Bacillota</taxon>
        <taxon>Clostridia</taxon>
        <taxon>Halanaerobiales</taxon>
        <taxon>Halanaerobiaceae</taxon>
        <taxon>Halanaerobium</taxon>
    </lineage>
</organism>
<dbReference type="InterPro" id="IPR008928">
    <property type="entry name" value="6-hairpin_glycosidase_sf"/>
</dbReference>
<gene>
    <name evidence="2" type="ORF">SAMN05421834_12011</name>
</gene>
<dbReference type="STRING" id="56779.SAMN05421834_12011"/>
<protein>
    <submittedName>
        <fullName evidence="2">Trehalase</fullName>
    </submittedName>
</protein>
<dbReference type="AlphaFoldDB" id="A0A1N6ZWX7"/>
<dbReference type="Gene3D" id="1.50.10.10">
    <property type="match status" value="1"/>
</dbReference>
<reference evidence="3" key="1">
    <citation type="submission" date="2017-01" db="EMBL/GenBank/DDBJ databases">
        <authorList>
            <person name="Varghese N."/>
            <person name="Submissions S."/>
        </authorList>
    </citation>
    <scope>NUCLEOTIDE SEQUENCE [LARGE SCALE GENOMIC DNA]</scope>
    <source>
        <strain evidence="3">ATCC 700103</strain>
    </source>
</reference>
<dbReference type="Proteomes" id="UP000185669">
    <property type="component" value="Unassembled WGS sequence"/>
</dbReference>
<dbReference type="EMBL" id="FTNC01000020">
    <property type="protein sequence ID" value="SIR31246.1"/>
    <property type="molecule type" value="Genomic_DNA"/>
</dbReference>
<keyword evidence="3" id="KW-1185">Reference proteome</keyword>
<dbReference type="InterPro" id="IPR012341">
    <property type="entry name" value="6hp_glycosidase-like_sf"/>
</dbReference>
<evidence type="ECO:0000259" key="1">
    <source>
        <dbReference type="Pfam" id="PF22422"/>
    </source>
</evidence>
<feature type="domain" description="Mannosylglycerate hydrolase MGH1-like glycoside hydrolase" evidence="1">
    <location>
        <begin position="473"/>
        <end position="770"/>
    </location>
</feature>
<dbReference type="InterPro" id="IPR054491">
    <property type="entry name" value="MGH1-like_GH"/>
</dbReference>
<dbReference type="GO" id="GO:0005975">
    <property type="term" value="P:carbohydrate metabolic process"/>
    <property type="evidence" value="ECO:0007669"/>
    <property type="project" value="InterPro"/>
</dbReference>
<dbReference type="Pfam" id="PF22422">
    <property type="entry name" value="MGH1-like_GH"/>
    <property type="match status" value="1"/>
</dbReference>
<accession>A0A1N6ZWX7</accession>
<dbReference type="RefSeq" id="WP_076545658.1">
    <property type="nucleotide sequence ID" value="NZ_FTNC01000020.1"/>
</dbReference>
<evidence type="ECO:0000313" key="2">
    <source>
        <dbReference type="EMBL" id="SIR31246.1"/>
    </source>
</evidence>